<protein>
    <submittedName>
        <fullName evidence="2">Uncharacterized protein</fullName>
    </submittedName>
</protein>
<evidence type="ECO:0000256" key="1">
    <source>
        <dbReference type="SAM" id="MobiDB-lite"/>
    </source>
</evidence>
<gene>
    <name evidence="2" type="ORF">MA16_Dca012589</name>
</gene>
<feature type="region of interest" description="Disordered" evidence="1">
    <location>
        <begin position="164"/>
        <end position="195"/>
    </location>
</feature>
<dbReference type="EMBL" id="KZ503453">
    <property type="protein sequence ID" value="PKU64003.1"/>
    <property type="molecule type" value="Genomic_DNA"/>
</dbReference>
<dbReference type="AlphaFoldDB" id="A0A2I0VKV9"/>
<feature type="region of interest" description="Disordered" evidence="1">
    <location>
        <begin position="22"/>
        <end position="41"/>
    </location>
</feature>
<reference evidence="2 3" key="1">
    <citation type="journal article" date="2016" name="Sci. Rep.">
        <title>The Dendrobium catenatum Lindl. genome sequence provides insights into polysaccharide synthase, floral development and adaptive evolution.</title>
        <authorList>
            <person name="Zhang G.Q."/>
            <person name="Xu Q."/>
            <person name="Bian C."/>
            <person name="Tsai W.C."/>
            <person name="Yeh C.M."/>
            <person name="Liu K.W."/>
            <person name="Yoshida K."/>
            <person name="Zhang L.S."/>
            <person name="Chang S.B."/>
            <person name="Chen F."/>
            <person name="Shi Y."/>
            <person name="Su Y.Y."/>
            <person name="Zhang Y.Q."/>
            <person name="Chen L.J."/>
            <person name="Yin Y."/>
            <person name="Lin M."/>
            <person name="Huang H."/>
            <person name="Deng H."/>
            <person name="Wang Z.W."/>
            <person name="Zhu S.L."/>
            <person name="Zhao X."/>
            <person name="Deng C."/>
            <person name="Niu S.C."/>
            <person name="Huang J."/>
            <person name="Wang M."/>
            <person name="Liu G.H."/>
            <person name="Yang H.J."/>
            <person name="Xiao X.J."/>
            <person name="Hsiao Y.Y."/>
            <person name="Wu W.L."/>
            <person name="Chen Y.Y."/>
            <person name="Mitsuda N."/>
            <person name="Ohme-Takagi M."/>
            <person name="Luo Y.B."/>
            <person name="Van de Peer Y."/>
            <person name="Liu Z.J."/>
        </authorList>
    </citation>
    <scope>NUCLEOTIDE SEQUENCE [LARGE SCALE GENOMIC DNA]</scope>
    <source>
        <tissue evidence="2">The whole plant</tissue>
    </source>
</reference>
<dbReference type="OrthoDB" id="1937661at2759"/>
<reference evidence="2 3" key="2">
    <citation type="journal article" date="2017" name="Nature">
        <title>The Apostasia genome and the evolution of orchids.</title>
        <authorList>
            <person name="Zhang G.Q."/>
            <person name="Liu K.W."/>
            <person name="Li Z."/>
            <person name="Lohaus R."/>
            <person name="Hsiao Y.Y."/>
            <person name="Niu S.C."/>
            <person name="Wang J.Y."/>
            <person name="Lin Y.C."/>
            <person name="Xu Q."/>
            <person name="Chen L.J."/>
            <person name="Yoshida K."/>
            <person name="Fujiwara S."/>
            <person name="Wang Z.W."/>
            <person name="Zhang Y.Q."/>
            <person name="Mitsuda N."/>
            <person name="Wang M."/>
            <person name="Liu G.H."/>
            <person name="Pecoraro L."/>
            <person name="Huang H.X."/>
            <person name="Xiao X.J."/>
            <person name="Lin M."/>
            <person name="Wu X.Y."/>
            <person name="Wu W.L."/>
            <person name="Chen Y.Y."/>
            <person name="Chang S.B."/>
            <person name="Sakamoto S."/>
            <person name="Ohme-Takagi M."/>
            <person name="Yagi M."/>
            <person name="Zeng S.J."/>
            <person name="Shen C.Y."/>
            <person name="Yeh C.M."/>
            <person name="Luo Y.B."/>
            <person name="Tsai W.C."/>
            <person name="Van de Peer Y."/>
            <person name="Liu Z.J."/>
        </authorList>
    </citation>
    <scope>NUCLEOTIDE SEQUENCE [LARGE SCALE GENOMIC DNA]</scope>
    <source>
        <tissue evidence="2">The whole plant</tissue>
    </source>
</reference>
<keyword evidence="3" id="KW-1185">Reference proteome</keyword>
<evidence type="ECO:0000313" key="2">
    <source>
        <dbReference type="EMBL" id="PKU64003.1"/>
    </source>
</evidence>
<accession>A0A2I0VKV9</accession>
<proteinExistence type="predicted"/>
<sequence length="304" mass="33874">MQALDHHFDSLLRKQSIYKQREGLTKLSKKREEDDEIDESSTRRLISVLAEMGCGSSKTLIKSVSTREEFHTPLQKKTSGHEETLVSKNGTEHQFITILCTSNSPAKQLYEEESSKQSSPTCNNASPTKSFNLMAPIIEAGESENNIEIINSWELLAGLEDDDEVEEQRKTDCSMSLNSIKQSSESSKDGGEGEKGLKRKMMATELVALKVPAFEFARTGSLRDWLMQGGQVMPNGSHVTPKFGSFEHPTAGGTSESFEENVFDPALVAQLEQAMEDLTVEEEQILNQIVEKWEGSVMSSESWK</sequence>
<name>A0A2I0VKV9_9ASPA</name>
<organism evidence="2 3">
    <name type="scientific">Dendrobium catenatum</name>
    <dbReference type="NCBI Taxonomy" id="906689"/>
    <lineage>
        <taxon>Eukaryota</taxon>
        <taxon>Viridiplantae</taxon>
        <taxon>Streptophyta</taxon>
        <taxon>Embryophyta</taxon>
        <taxon>Tracheophyta</taxon>
        <taxon>Spermatophyta</taxon>
        <taxon>Magnoliopsida</taxon>
        <taxon>Liliopsida</taxon>
        <taxon>Asparagales</taxon>
        <taxon>Orchidaceae</taxon>
        <taxon>Epidendroideae</taxon>
        <taxon>Malaxideae</taxon>
        <taxon>Dendrobiinae</taxon>
        <taxon>Dendrobium</taxon>
    </lineage>
</organism>
<feature type="compositionally biased region" description="Basic and acidic residues" evidence="1">
    <location>
        <begin position="186"/>
        <end position="195"/>
    </location>
</feature>
<dbReference type="Proteomes" id="UP000233837">
    <property type="component" value="Unassembled WGS sequence"/>
</dbReference>
<evidence type="ECO:0000313" key="3">
    <source>
        <dbReference type="Proteomes" id="UP000233837"/>
    </source>
</evidence>